<name>X7F520_9RHOB</name>
<sequence>MPNVFAIILQRLLLGLLTLFVVSIIIFAAVNMLPGDFAQVILGQGATPEATEAIRRDLGLDRPVVLRYFEWLGGALQGDLGRSFAQANFASFVGADAAGGTTVLQQIAPRFANTMFLAGVTAAIAVPFAVGLGILAALYRNTVFDKGTNVFALTSISSPEFFLAYVLILFLAVLNPILPSLSNIYAGMSLGERLERSLLPALTLTLVVTAHMMRMTRAAIINLLASPYIEMARLKGMTPMRVIVRHALPNALAPIINVIAINLAYLITGVVVVEVVFVYPGIGQLFVDAVKTRDIPVVQACCLIFAAAYIVLNLVADILSILSNPRLRHPR</sequence>
<dbReference type="SUPFAM" id="SSF161098">
    <property type="entry name" value="MetI-like"/>
    <property type="match status" value="1"/>
</dbReference>
<dbReference type="PROSITE" id="PS50928">
    <property type="entry name" value="ABC_TM1"/>
    <property type="match status" value="1"/>
</dbReference>
<comment type="similarity">
    <text evidence="7">Belongs to the binding-protein-dependent transport system permease family.</text>
</comment>
<dbReference type="InterPro" id="IPR000515">
    <property type="entry name" value="MetI-like"/>
</dbReference>
<feature type="transmembrane region" description="Helical" evidence="7">
    <location>
        <begin position="250"/>
        <end position="277"/>
    </location>
</feature>
<feature type="transmembrane region" description="Helical" evidence="7">
    <location>
        <begin position="297"/>
        <end position="322"/>
    </location>
</feature>
<proteinExistence type="inferred from homology"/>
<dbReference type="GO" id="GO:0005886">
    <property type="term" value="C:plasma membrane"/>
    <property type="evidence" value="ECO:0007669"/>
    <property type="project" value="UniProtKB-SubCell"/>
</dbReference>
<dbReference type="STRING" id="1449351.RISW2_10550"/>
<protein>
    <submittedName>
        <fullName evidence="9">ABC transporter permease</fullName>
    </submittedName>
</protein>
<comment type="subcellular location">
    <subcellularLocation>
        <location evidence="1 7">Cell membrane</location>
        <topology evidence="1 7">Multi-pass membrane protein</topology>
    </subcellularLocation>
</comment>
<keyword evidence="5 7" id="KW-1133">Transmembrane helix</keyword>
<gene>
    <name evidence="9" type="ORF">RISW2_10550</name>
</gene>
<keyword evidence="2 7" id="KW-0813">Transport</keyword>
<keyword evidence="6 7" id="KW-0472">Membrane</keyword>
<dbReference type="AlphaFoldDB" id="X7F520"/>
<evidence type="ECO:0000256" key="7">
    <source>
        <dbReference type="RuleBase" id="RU363032"/>
    </source>
</evidence>
<dbReference type="Pfam" id="PF19300">
    <property type="entry name" value="BPD_transp_1_N"/>
    <property type="match status" value="1"/>
</dbReference>
<dbReference type="eggNOG" id="COG0601">
    <property type="taxonomic scope" value="Bacteria"/>
</dbReference>
<dbReference type="PANTHER" id="PTHR43163:SF3">
    <property type="entry name" value="PEPTIDE ABC TRANSPORTER PERMEASE PROTEIN"/>
    <property type="match status" value="1"/>
</dbReference>
<feature type="transmembrane region" description="Helical" evidence="7">
    <location>
        <begin position="115"/>
        <end position="139"/>
    </location>
</feature>
<dbReference type="RefSeq" id="WP_043772995.1">
    <property type="nucleotide sequence ID" value="NZ_JAME01000025.1"/>
</dbReference>
<dbReference type="InterPro" id="IPR035906">
    <property type="entry name" value="MetI-like_sf"/>
</dbReference>
<keyword evidence="4 7" id="KW-0812">Transmembrane</keyword>
<reference evidence="9 10" key="1">
    <citation type="submission" date="2014-01" db="EMBL/GenBank/DDBJ databases">
        <title>Roseivivax isoporae LMG 25204 Genome Sequencing.</title>
        <authorList>
            <person name="Lai Q."/>
            <person name="Li G."/>
            <person name="Shao Z."/>
        </authorList>
    </citation>
    <scope>NUCLEOTIDE SEQUENCE [LARGE SCALE GENOMIC DNA]</scope>
    <source>
        <strain evidence="9 10">LMG 25204</strain>
    </source>
</reference>
<dbReference type="Gene3D" id="1.10.3720.10">
    <property type="entry name" value="MetI-like"/>
    <property type="match status" value="1"/>
</dbReference>
<dbReference type="EMBL" id="JAME01000025">
    <property type="protein sequence ID" value="ETX27900.1"/>
    <property type="molecule type" value="Genomic_DNA"/>
</dbReference>
<organism evidence="9 10">
    <name type="scientific">Roseivivax isoporae LMG 25204</name>
    <dbReference type="NCBI Taxonomy" id="1449351"/>
    <lineage>
        <taxon>Bacteria</taxon>
        <taxon>Pseudomonadati</taxon>
        <taxon>Pseudomonadota</taxon>
        <taxon>Alphaproteobacteria</taxon>
        <taxon>Rhodobacterales</taxon>
        <taxon>Roseobacteraceae</taxon>
        <taxon>Roseivivax</taxon>
    </lineage>
</organism>
<evidence type="ECO:0000313" key="10">
    <source>
        <dbReference type="Proteomes" id="UP000023430"/>
    </source>
</evidence>
<dbReference type="PANTHER" id="PTHR43163">
    <property type="entry name" value="DIPEPTIDE TRANSPORT SYSTEM PERMEASE PROTEIN DPPB-RELATED"/>
    <property type="match status" value="1"/>
</dbReference>
<dbReference type="PATRIC" id="fig|1449351.3.peg.3165"/>
<comment type="caution">
    <text evidence="9">The sequence shown here is derived from an EMBL/GenBank/DDBJ whole genome shotgun (WGS) entry which is preliminary data.</text>
</comment>
<evidence type="ECO:0000256" key="3">
    <source>
        <dbReference type="ARBA" id="ARBA00022475"/>
    </source>
</evidence>
<feature type="transmembrane region" description="Helical" evidence="7">
    <location>
        <begin position="198"/>
        <end position="229"/>
    </location>
</feature>
<keyword evidence="10" id="KW-1185">Reference proteome</keyword>
<evidence type="ECO:0000256" key="5">
    <source>
        <dbReference type="ARBA" id="ARBA00022989"/>
    </source>
</evidence>
<dbReference type="GO" id="GO:0055085">
    <property type="term" value="P:transmembrane transport"/>
    <property type="evidence" value="ECO:0007669"/>
    <property type="project" value="InterPro"/>
</dbReference>
<feature type="transmembrane region" description="Helical" evidence="7">
    <location>
        <begin position="12"/>
        <end position="33"/>
    </location>
</feature>
<dbReference type="Proteomes" id="UP000023430">
    <property type="component" value="Unassembled WGS sequence"/>
</dbReference>
<evidence type="ECO:0000259" key="8">
    <source>
        <dbReference type="PROSITE" id="PS50928"/>
    </source>
</evidence>
<evidence type="ECO:0000256" key="1">
    <source>
        <dbReference type="ARBA" id="ARBA00004651"/>
    </source>
</evidence>
<evidence type="ECO:0000313" key="9">
    <source>
        <dbReference type="EMBL" id="ETX27900.1"/>
    </source>
</evidence>
<dbReference type="InterPro" id="IPR045621">
    <property type="entry name" value="BPD_transp_1_N"/>
</dbReference>
<accession>X7F520</accession>
<evidence type="ECO:0000256" key="2">
    <source>
        <dbReference type="ARBA" id="ARBA00022448"/>
    </source>
</evidence>
<keyword evidence="3" id="KW-1003">Cell membrane</keyword>
<evidence type="ECO:0000256" key="4">
    <source>
        <dbReference type="ARBA" id="ARBA00022692"/>
    </source>
</evidence>
<feature type="domain" description="ABC transmembrane type-1" evidence="8">
    <location>
        <begin position="111"/>
        <end position="316"/>
    </location>
</feature>
<dbReference type="OrthoDB" id="9807402at2"/>
<dbReference type="CDD" id="cd06261">
    <property type="entry name" value="TM_PBP2"/>
    <property type="match status" value="1"/>
</dbReference>
<feature type="transmembrane region" description="Helical" evidence="7">
    <location>
        <begin position="160"/>
        <end position="178"/>
    </location>
</feature>
<dbReference type="Pfam" id="PF00528">
    <property type="entry name" value="BPD_transp_1"/>
    <property type="match status" value="1"/>
</dbReference>
<evidence type="ECO:0000256" key="6">
    <source>
        <dbReference type="ARBA" id="ARBA00023136"/>
    </source>
</evidence>